<feature type="domain" description="AntA/AntB antirepressor" evidence="2">
    <location>
        <begin position="14"/>
        <end position="81"/>
    </location>
</feature>
<dbReference type="Pfam" id="PF03374">
    <property type="entry name" value="ANT"/>
    <property type="match status" value="1"/>
</dbReference>
<protein>
    <submittedName>
        <fullName evidence="3">KilAC domain protein</fullName>
    </submittedName>
</protein>
<evidence type="ECO:0000313" key="3">
    <source>
        <dbReference type="EMBL" id="DAE13820.1"/>
    </source>
</evidence>
<sequence length="242" mass="27632">MQELLNVNADRQTVSARELHKQLNIETPFKKWIDRMIEYGFEEEKDFWTKMSKTSEQGGRPATEYDITLDMAKQICMIQRTPEGKAVRQYLIDLEKAWNSPEQVFARALKMADATIAKLKGDCATLIADNERMKPKEIFADAVSTSHTSILIGDLAKLICQNGYQIGQKRLFEWMRNCGYLIKSGSSKNMPQQRYLEQGLFEVKESNVQNPDGSVRITKTTKVTGKGQVYFVNKFLNEGKSA</sequence>
<dbReference type="InterPro" id="IPR013557">
    <property type="entry name" value="AntA/B_antirep"/>
</dbReference>
<name>A0A8S5Q5L1_9CAUD</name>
<organism evidence="3">
    <name type="scientific">Siphoviridae sp. ctLNL10</name>
    <dbReference type="NCBI Taxonomy" id="2825453"/>
    <lineage>
        <taxon>Viruses</taxon>
        <taxon>Duplodnaviria</taxon>
        <taxon>Heunggongvirae</taxon>
        <taxon>Uroviricota</taxon>
        <taxon>Caudoviricetes</taxon>
    </lineage>
</organism>
<evidence type="ECO:0000259" key="1">
    <source>
        <dbReference type="Pfam" id="PF03374"/>
    </source>
</evidence>
<dbReference type="InterPro" id="IPR005039">
    <property type="entry name" value="Ant_C"/>
</dbReference>
<evidence type="ECO:0000259" key="2">
    <source>
        <dbReference type="Pfam" id="PF08346"/>
    </source>
</evidence>
<dbReference type="EMBL" id="BK015570">
    <property type="protein sequence ID" value="DAE13820.1"/>
    <property type="molecule type" value="Genomic_DNA"/>
</dbReference>
<dbReference type="Pfam" id="PF08346">
    <property type="entry name" value="AntA"/>
    <property type="match status" value="1"/>
</dbReference>
<dbReference type="PANTHER" id="PTHR36180">
    <property type="entry name" value="DNA-BINDING PROTEIN-RELATED-RELATED"/>
    <property type="match status" value="1"/>
</dbReference>
<reference evidence="3" key="1">
    <citation type="journal article" date="2021" name="Proc. Natl. Acad. Sci. U.S.A.">
        <title>A Catalog of Tens of Thousands of Viruses from Human Metagenomes Reveals Hidden Associations with Chronic Diseases.</title>
        <authorList>
            <person name="Tisza M.J."/>
            <person name="Buck C.B."/>
        </authorList>
    </citation>
    <scope>NUCLEOTIDE SEQUENCE</scope>
    <source>
        <strain evidence="3">CtLNL10</strain>
    </source>
</reference>
<dbReference type="PANTHER" id="PTHR36180:SF1">
    <property type="entry name" value="ANTA_ANTB ANTIREPRESSOR DOMAIN-CONTAINING PROTEIN"/>
    <property type="match status" value="1"/>
</dbReference>
<dbReference type="GO" id="GO:0003677">
    <property type="term" value="F:DNA binding"/>
    <property type="evidence" value="ECO:0007669"/>
    <property type="project" value="InterPro"/>
</dbReference>
<accession>A0A8S5Q5L1</accession>
<feature type="domain" description="Antirepressor protein C-terminal" evidence="1">
    <location>
        <begin position="130"/>
        <end position="237"/>
    </location>
</feature>
<proteinExistence type="predicted"/>